<accession>A0A9X1RSH2</accession>
<evidence type="ECO:0000256" key="1">
    <source>
        <dbReference type="SAM" id="Phobius"/>
    </source>
</evidence>
<keyword evidence="1" id="KW-1133">Transmembrane helix</keyword>
<keyword evidence="3" id="KW-1185">Reference proteome</keyword>
<protein>
    <submittedName>
        <fullName evidence="2">Uncharacterized protein</fullName>
    </submittedName>
</protein>
<name>A0A9X1RSH2_9BURK</name>
<dbReference type="EMBL" id="JAKLJA010000013">
    <property type="protein sequence ID" value="MCG5075171.1"/>
    <property type="molecule type" value="Genomic_DNA"/>
</dbReference>
<evidence type="ECO:0000313" key="3">
    <source>
        <dbReference type="Proteomes" id="UP001139308"/>
    </source>
</evidence>
<gene>
    <name evidence="2" type="ORF">L5014_17675</name>
</gene>
<comment type="caution">
    <text evidence="2">The sequence shown here is derived from an EMBL/GenBank/DDBJ whole genome shotgun (WGS) entry which is preliminary data.</text>
</comment>
<feature type="transmembrane region" description="Helical" evidence="1">
    <location>
        <begin position="12"/>
        <end position="29"/>
    </location>
</feature>
<keyword evidence="1" id="KW-0812">Transmembrane</keyword>
<proteinExistence type="predicted"/>
<evidence type="ECO:0000313" key="2">
    <source>
        <dbReference type="EMBL" id="MCG5075171.1"/>
    </source>
</evidence>
<feature type="transmembrane region" description="Helical" evidence="1">
    <location>
        <begin position="35"/>
        <end position="54"/>
    </location>
</feature>
<dbReference type="AlphaFoldDB" id="A0A9X1RSH2"/>
<reference evidence="2" key="1">
    <citation type="submission" date="2022-01" db="EMBL/GenBank/DDBJ databases">
        <title>Genome sequence and assembly of Parabukholderia sp. RG36.</title>
        <authorList>
            <person name="Chhetri G."/>
        </authorList>
    </citation>
    <scope>NUCLEOTIDE SEQUENCE</scope>
    <source>
        <strain evidence="2">RG36</strain>
    </source>
</reference>
<dbReference type="RefSeq" id="WP_238465025.1">
    <property type="nucleotide sequence ID" value="NZ_JAKLJA010000013.1"/>
</dbReference>
<dbReference type="Proteomes" id="UP001139308">
    <property type="component" value="Unassembled WGS sequence"/>
</dbReference>
<sequence length="95" mass="10591">MKFIDDGNLTGWMCTVLIVIGIGISYGTFKYAPPSTWSVFLALFGFLLMAIGGLSSRARLLKIRPFDNSYKKARENYEVKDDAGASNKDDSEERT</sequence>
<organism evidence="2 3">
    <name type="scientific">Paraburkholderia tagetis</name>
    <dbReference type="NCBI Taxonomy" id="2913261"/>
    <lineage>
        <taxon>Bacteria</taxon>
        <taxon>Pseudomonadati</taxon>
        <taxon>Pseudomonadota</taxon>
        <taxon>Betaproteobacteria</taxon>
        <taxon>Burkholderiales</taxon>
        <taxon>Burkholderiaceae</taxon>
        <taxon>Paraburkholderia</taxon>
    </lineage>
</organism>
<keyword evidence="1" id="KW-0472">Membrane</keyword>